<dbReference type="HOGENOM" id="CLU_051035_0_0_1"/>
<dbReference type="Proteomes" id="UP000054549">
    <property type="component" value="Unassembled WGS sequence"/>
</dbReference>
<dbReference type="PANTHER" id="PTHR28583">
    <property type="entry name" value="ACID AMIDASE"/>
    <property type="match status" value="1"/>
</dbReference>
<evidence type="ECO:0000313" key="3">
    <source>
        <dbReference type="EMBL" id="KIL57216.1"/>
    </source>
</evidence>
<dbReference type="EC" id="3.5.1.23" evidence="1"/>
<dbReference type="AlphaFoldDB" id="A0A0C2WKJ7"/>
<evidence type="ECO:0000259" key="2">
    <source>
        <dbReference type="Pfam" id="PF15508"/>
    </source>
</evidence>
<dbReference type="OrthoDB" id="5273684at2759"/>
<gene>
    <name evidence="3" type="ORF">M378DRAFT_181706</name>
</gene>
<organism evidence="3 4">
    <name type="scientific">Amanita muscaria (strain Koide BX008)</name>
    <dbReference type="NCBI Taxonomy" id="946122"/>
    <lineage>
        <taxon>Eukaryota</taxon>
        <taxon>Fungi</taxon>
        <taxon>Dikarya</taxon>
        <taxon>Basidiomycota</taxon>
        <taxon>Agaricomycotina</taxon>
        <taxon>Agaricomycetes</taxon>
        <taxon>Agaricomycetidae</taxon>
        <taxon>Agaricales</taxon>
        <taxon>Pluteineae</taxon>
        <taxon>Amanitaceae</taxon>
        <taxon>Amanita</taxon>
    </lineage>
</organism>
<dbReference type="GO" id="GO:0017040">
    <property type="term" value="F:N-acylsphingosine amidohydrolase activity"/>
    <property type="evidence" value="ECO:0007669"/>
    <property type="project" value="UniProtKB-EC"/>
</dbReference>
<protein>
    <recommendedName>
        <fullName evidence="1">ceramidase</fullName>
        <ecNumber evidence="1">3.5.1.23</ecNumber>
    </recommendedName>
</protein>
<dbReference type="InterPro" id="IPR029130">
    <property type="entry name" value="Acid_ceramidase_N"/>
</dbReference>
<sequence>MESPSPSVSTYSTATVEARLHHMESADEPPLYTINLSLPPKERYTQICADFKDKLANLAAIYDDALGFLGLSRFSRFLLNNLILRRLHSREENEEVHAIATLVEMPIHLTVAYNTLLDLFSGCMSAGVRVTDAGDGRNKLGMVHLRGLDWDMEPLRELIIRVEYVKEGVVIARAVTYAGYTGVLTGVREGLSISFNYRASIVSASPILKHRIHQLLMLLGLRQSAPSHLRRILLSPGPAQSLDDITRWITHPNTRLSSCYLTFCSPSSVLVVERDLAKARTQTSTVYRTITNHDVDIESLTQDERLHLYRKSGFNDESAKAIVEDSVDRKECMIQLIRGSEDKGEVRRTMKDVKLWLETEPVKNETTHFSCIMDPSVKGGGLVWVQKYEY</sequence>
<dbReference type="STRING" id="946122.A0A0C2WKJ7"/>
<reference evidence="3 4" key="1">
    <citation type="submission" date="2014-04" db="EMBL/GenBank/DDBJ databases">
        <title>Evolutionary Origins and Diversification of the Mycorrhizal Mutualists.</title>
        <authorList>
            <consortium name="DOE Joint Genome Institute"/>
            <consortium name="Mycorrhizal Genomics Consortium"/>
            <person name="Kohler A."/>
            <person name="Kuo A."/>
            <person name="Nagy L.G."/>
            <person name="Floudas D."/>
            <person name="Copeland A."/>
            <person name="Barry K.W."/>
            <person name="Cichocki N."/>
            <person name="Veneault-Fourrey C."/>
            <person name="LaButti K."/>
            <person name="Lindquist E.A."/>
            <person name="Lipzen A."/>
            <person name="Lundell T."/>
            <person name="Morin E."/>
            <person name="Murat C."/>
            <person name="Riley R."/>
            <person name="Ohm R."/>
            <person name="Sun H."/>
            <person name="Tunlid A."/>
            <person name="Henrissat B."/>
            <person name="Grigoriev I.V."/>
            <person name="Hibbett D.S."/>
            <person name="Martin F."/>
        </authorList>
    </citation>
    <scope>NUCLEOTIDE SEQUENCE [LARGE SCALE GENOMIC DNA]</scope>
    <source>
        <strain evidence="3 4">Koide BX008</strain>
    </source>
</reference>
<dbReference type="InParanoid" id="A0A0C2WKJ7"/>
<dbReference type="Pfam" id="PF15508">
    <property type="entry name" value="NAAA-beta"/>
    <property type="match status" value="1"/>
</dbReference>
<accession>A0A0C2WKJ7</accession>
<evidence type="ECO:0000313" key="4">
    <source>
        <dbReference type="Proteomes" id="UP000054549"/>
    </source>
</evidence>
<name>A0A0C2WKJ7_AMAMK</name>
<dbReference type="EMBL" id="KN818378">
    <property type="protein sequence ID" value="KIL57216.1"/>
    <property type="molecule type" value="Genomic_DNA"/>
</dbReference>
<keyword evidence="4" id="KW-1185">Reference proteome</keyword>
<dbReference type="Gene3D" id="3.60.60.10">
    <property type="entry name" value="Penicillin V Acylase, Chain A"/>
    <property type="match status" value="1"/>
</dbReference>
<evidence type="ECO:0000256" key="1">
    <source>
        <dbReference type="ARBA" id="ARBA00011891"/>
    </source>
</evidence>
<proteinExistence type="predicted"/>
<dbReference type="PANTHER" id="PTHR28583:SF1">
    <property type="entry name" value="ACID CERAMIDASE"/>
    <property type="match status" value="1"/>
</dbReference>
<feature type="domain" description="Acid ceramidase N-terminal" evidence="2">
    <location>
        <begin position="28"/>
        <end position="69"/>
    </location>
</feature>